<dbReference type="PANTHER" id="PTHR33748:SF6">
    <property type="entry name" value="TPM_PHOSPHATASE DOMAIN-CONTAINING PROTEIN"/>
    <property type="match status" value="1"/>
</dbReference>
<dbReference type="Gene3D" id="3.10.310.50">
    <property type="match status" value="1"/>
</dbReference>
<reference evidence="4" key="1">
    <citation type="submission" date="2022-01" db="EMBL/GenBank/DDBJ databases">
        <title>Genome Sequence Resource for Two Populations of Ditylenchus destructor, the Migratory Endoparasitic Phytonematode.</title>
        <authorList>
            <person name="Zhang H."/>
            <person name="Lin R."/>
            <person name="Xie B."/>
        </authorList>
    </citation>
    <scope>NUCLEOTIDE SEQUENCE</scope>
    <source>
        <strain evidence="4">BazhouSP</strain>
    </source>
</reference>
<feature type="compositionally biased region" description="Basic and acidic residues" evidence="1">
    <location>
        <begin position="353"/>
        <end position="363"/>
    </location>
</feature>
<keyword evidence="2" id="KW-0472">Membrane</keyword>
<comment type="caution">
    <text evidence="4">The sequence shown here is derived from an EMBL/GenBank/DDBJ whole genome shotgun (WGS) entry which is preliminary data.</text>
</comment>
<name>A0AAD4N5I8_9BILA</name>
<evidence type="ECO:0000313" key="4">
    <source>
        <dbReference type="EMBL" id="KAI1712223.1"/>
    </source>
</evidence>
<keyword evidence="3" id="KW-0732">Signal</keyword>
<keyword evidence="4" id="KW-0675">Receptor</keyword>
<dbReference type="EMBL" id="JAKKPZ010000019">
    <property type="protein sequence ID" value="KAI1712223.1"/>
    <property type="molecule type" value="Genomic_DNA"/>
</dbReference>
<feature type="signal peptide" evidence="3">
    <location>
        <begin position="1"/>
        <end position="20"/>
    </location>
</feature>
<feature type="region of interest" description="Disordered" evidence="1">
    <location>
        <begin position="262"/>
        <end position="292"/>
    </location>
</feature>
<feature type="compositionally biased region" description="Pro residues" evidence="1">
    <location>
        <begin position="323"/>
        <end position="340"/>
    </location>
</feature>
<feature type="region of interest" description="Disordered" evidence="1">
    <location>
        <begin position="188"/>
        <end position="219"/>
    </location>
</feature>
<feature type="transmembrane region" description="Helical" evidence="2">
    <location>
        <begin position="230"/>
        <end position="255"/>
    </location>
</feature>
<dbReference type="InterPro" id="IPR033438">
    <property type="entry name" value="MOLO1"/>
</dbReference>
<evidence type="ECO:0000256" key="1">
    <source>
        <dbReference type="SAM" id="MobiDB-lite"/>
    </source>
</evidence>
<evidence type="ECO:0000313" key="5">
    <source>
        <dbReference type="Proteomes" id="UP001201812"/>
    </source>
</evidence>
<dbReference type="PANTHER" id="PTHR33748">
    <property type="entry name" value="PROTEIN CBG04600"/>
    <property type="match status" value="1"/>
</dbReference>
<dbReference type="GO" id="GO:0005892">
    <property type="term" value="C:acetylcholine-gated channel complex"/>
    <property type="evidence" value="ECO:0007669"/>
    <property type="project" value="InterPro"/>
</dbReference>
<feature type="compositionally biased region" description="Basic and acidic residues" evidence="1">
    <location>
        <begin position="208"/>
        <end position="218"/>
    </location>
</feature>
<dbReference type="Pfam" id="PF17175">
    <property type="entry name" value="MOLO1"/>
    <property type="match status" value="1"/>
</dbReference>
<dbReference type="Proteomes" id="UP001201812">
    <property type="component" value="Unassembled WGS sequence"/>
</dbReference>
<proteinExistence type="predicted"/>
<feature type="chain" id="PRO_5041901491" evidence="3">
    <location>
        <begin position="21"/>
        <end position="363"/>
    </location>
</feature>
<organism evidence="4 5">
    <name type="scientific">Ditylenchus destructor</name>
    <dbReference type="NCBI Taxonomy" id="166010"/>
    <lineage>
        <taxon>Eukaryota</taxon>
        <taxon>Metazoa</taxon>
        <taxon>Ecdysozoa</taxon>
        <taxon>Nematoda</taxon>
        <taxon>Chromadorea</taxon>
        <taxon>Rhabditida</taxon>
        <taxon>Tylenchina</taxon>
        <taxon>Tylenchomorpha</taxon>
        <taxon>Sphaerularioidea</taxon>
        <taxon>Anguinidae</taxon>
        <taxon>Anguininae</taxon>
        <taxon>Ditylenchus</taxon>
    </lineage>
</organism>
<dbReference type="AlphaFoldDB" id="A0AAD4N5I8"/>
<keyword evidence="5" id="KW-1185">Reference proteome</keyword>
<keyword evidence="2" id="KW-0812">Transmembrane</keyword>
<accession>A0AAD4N5I8</accession>
<evidence type="ECO:0000256" key="3">
    <source>
        <dbReference type="SAM" id="SignalP"/>
    </source>
</evidence>
<sequence length="363" mass="39462">MSSISHIFIFLSLLLRLATAQQRVEWEASTYPNPTADGYARCNMKSPSAICDPDAVLSEAQRYRINYEMTQLEARTRQVHGSNFCEKKGIVAAIALAKHVRGGSENAVKMMANDILRKWSLDKQCSKSLVIVVATEDRKFWVARDSRVPVYATEFTDIFNAQKPLFKDGNYPQALLNILESTWDKALEKQGTGDGTSRGTPFSPGDGGRQRPIPDKPHKPSASIFPSIPMWVWIVLVLIVIPTLCCCCCLYFCCFRKKGNEGNNRRQGPSDLPDEEGYGGQPQPRRGFGGGGGLNNIIGGIGAGAIGNSIGNWFRNKRAGGDQPPPAYPGEPTPTAPGQPQPGQKGGLYPSADVKDEGGGGSW</sequence>
<evidence type="ECO:0000256" key="2">
    <source>
        <dbReference type="SAM" id="Phobius"/>
    </source>
</evidence>
<keyword evidence="2" id="KW-1133">Transmembrane helix</keyword>
<gene>
    <name evidence="4" type="ORF">DdX_09771</name>
</gene>
<protein>
    <submittedName>
        <fullName evidence="4">Modulator of levamisole receptor-1 domain-containing protein</fullName>
    </submittedName>
</protein>
<feature type="region of interest" description="Disordered" evidence="1">
    <location>
        <begin position="314"/>
        <end position="363"/>
    </location>
</feature>